<feature type="transmembrane region" description="Helical" evidence="3">
    <location>
        <begin position="355"/>
        <end position="374"/>
    </location>
</feature>
<dbReference type="PANTHER" id="PTHR48043">
    <property type="entry name" value="EG:EG0003.4 PROTEIN-RELATED"/>
    <property type="match status" value="1"/>
</dbReference>
<comment type="caution">
    <text evidence="4">The sequence shown here is derived from an EMBL/GenBank/DDBJ whole genome shotgun (WGS) entry which is preliminary data.</text>
</comment>
<evidence type="ECO:0000313" key="5">
    <source>
        <dbReference type="Proteomes" id="UP001174936"/>
    </source>
</evidence>
<dbReference type="SUPFAM" id="SSF53756">
    <property type="entry name" value="UDP-Glycosyltransferase/glycogen phosphorylase"/>
    <property type="match status" value="1"/>
</dbReference>
<keyword evidence="2" id="KW-0808">Transferase</keyword>
<dbReference type="InterPro" id="IPR002213">
    <property type="entry name" value="UDP_glucos_trans"/>
</dbReference>
<keyword evidence="3" id="KW-0812">Transmembrane</keyword>
<dbReference type="Pfam" id="PF00201">
    <property type="entry name" value="UDPGT"/>
    <property type="match status" value="1"/>
</dbReference>
<dbReference type="Proteomes" id="UP001174936">
    <property type="component" value="Unassembled WGS sequence"/>
</dbReference>
<gene>
    <name evidence="4" type="ORF">B0T16DRAFT_397400</name>
</gene>
<protein>
    <submittedName>
        <fullName evidence="4">Uncharacterized protein</fullName>
    </submittedName>
</protein>
<organism evidence="4 5">
    <name type="scientific">Cercophora newfieldiana</name>
    <dbReference type="NCBI Taxonomy" id="92897"/>
    <lineage>
        <taxon>Eukaryota</taxon>
        <taxon>Fungi</taxon>
        <taxon>Dikarya</taxon>
        <taxon>Ascomycota</taxon>
        <taxon>Pezizomycotina</taxon>
        <taxon>Sordariomycetes</taxon>
        <taxon>Sordariomycetidae</taxon>
        <taxon>Sordariales</taxon>
        <taxon>Lasiosphaeriaceae</taxon>
        <taxon>Cercophora</taxon>
    </lineage>
</organism>
<dbReference type="InterPro" id="IPR050271">
    <property type="entry name" value="UDP-glycosyltransferase"/>
</dbReference>
<evidence type="ECO:0000256" key="2">
    <source>
        <dbReference type="ARBA" id="ARBA00022679"/>
    </source>
</evidence>
<keyword evidence="3" id="KW-0472">Membrane</keyword>
<reference evidence="4" key="1">
    <citation type="submission" date="2023-06" db="EMBL/GenBank/DDBJ databases">
        <title>Genome-scale phylogeny and comparative genomics of the fungal order Sordariales.</title>
        <authorList>
            <consortium name="Lawrence Berkeley National Laboratory"/>
            <person name="Hensen N."/>
            <person name="Bonometti L."/>
            <person name="Westerberg I."/>
            <person name="Brannstrom I.O."/>
            <person name="Guillou S."/>
            <person name="Cros-Aarteil S."/>
            <person name="Calhoun S."/>
            <person name="Haridas S."/>
            <person name="Kuo A."/>
            <person name="Mondo S."/>
            <person name="Pangilinan J."/>
            <person name="Riley R."/>
            <person name="Labutti K."/>
            <person name="Andreopoulos B."/>
            <person name="Lipzen A."/>
            <person name="Chen C."/>
            <person name="Yanf M."/>
            <person name="Daum C."/>
            <person name="Ng V."/>
            <person name="Clum A."/>
            <person name="Steindorff A."/>
            <person name="Ohm R."/>
            <person name="Martin F."/>
            <person name="Silar P."/>
            <person name="Natvig D."/>
            <person name="Lalanne C."/>
            <person name="Gautier V."/>
            <person name="Ament-Velasquez S.L."/>
            <person name="Kruys A."/>
            <person name="Hutchinson M.I."/>
            <person name="Powell A.J."/>
            <person name="Barry K."/>
            <person name="Miller A.N."/>
            <person name="Grigoriev I.V."/>
            <person name="Debuchy R."/>
            <person name="Gladieux P."/>
            <person name="Thoren M.H."/>
            <person name="Johannesson H."/>
        </authorList>
    </citation>
    <scope>NUCLEOTIDE SEQUENCE</scope>
    <source>
        <strain evidence="4">SMH2532-1</strain>
    </source>
</reference>
<dbReference type="AlphaFoldDB" id="A0AA39YN78"/>
<sequence>MVWPQMPYDAVSRWYLPGIPGIQIDTVSRKRTSLWTQLWQLWNTLCAIPATIYDDESTRAMRRKMGMNYALPDISKPNHLILVNSFWGLETPKEVPPLIASVGPILPEWYPSLDDDSSIFFHVHKRVVYLSFGTHTLMAPKQLEALLRALISLGRQRLIDRVLWAATDSQLKEFPQNLEVGGLTIDISWLTANKQMDWRFTNISNQRAVLATPKTALFITHGGDGSINEAFLDGEAPLLVMDVPFDAPSIGTRVERAGVGLQIDTTSDASFSEEEITEKCRALLTDEDDKFATNLKKMKRMAQLGAKGKEFTADLIEEMMVDWKLGHERPAHLQMANTGKPIYEGTRRLYELPAIVYYPAGAFAFGALFGALASQLRSLV</sequence>
<accession>A0AA39YN78</accession>
<dbReference type="Gene3D" id="3.40.50.2000">
    <property type="entry name" value="Glycogen Phosphorylase B"/>
    <property type="match status" value="1"/>
</dbReference>
<dbReference type="GO" id="GO:0008194">
    <property type="term" value="F:UDP-glycosyltransferase activity"/>
    <property type="evidence" value="ECO:0007669"/>
    <property type="project" value="InterPro"/>
</dbReference>
<name>A0AA39YN78_9PEZI</name>
<proteinExistence type="predicted"/>
<dbReference type="PANTHER" id="PTHR48043:SF145">
    <property type="entry name" value="FI06409P-RELATED"/>
    <property type="match status" value="1"/>
</dbReference>
<dbReference type="EMBL" id="JAULSV010000001">
    <property type="protein sequence ID" value="KAK0655638.1"/>
    <property type="molecule type" value="Genomic_DNA"/>
</dbReference>
<evidence type="ECO:0000256" key="3">
    <source>
        <dbReference type="SAM" id="Phobius"/>
    </source>
</evidence>
<evidence type="ECO:0000256" key="1">
    <source>
        <dbReference type="ARBA" id="ARBA00022676"/>
    </source>
</evidence>
<keyword evidence="5" id="KW-1185">Reference proteome</keyword>
<keyword evidence="3" id="KW-1133">Transmembrane helix</keyword>
<keyword evidence="1" id="KW-0328">Glycosyltransferase</keyword>
<evidence type="ECO:0000313" key="4">
    <source>
        <dbReference type="EMBL" id="KAK0655638.1"/>
    </source>
</evidence>